<feature type="non-terminal residue" evidence="2">
    <location>
        <position position="96"/>
    </location>
</feature>
<dbReference type="Pfam" id="PF17975">
    <property type="entry name" value="RNR_Alpha"/>
    <property type="match status" value="1"/>
</dbReference>
<evidence type="ECO:0000313" key="2">
    <source>
        <dbReference type="EMBL" id="SVB22570.1"/>
    </source>
</evidence>
<feature type="domain" description="Ribonucleotide reductase alpha-helical" evidence="1">
    <location>
        <begin position="6"/>
        <end position="96"/>
    </location>
</feature>
<gene>
    <name evidence="2" type="ORF">METZ01_LOCUS175424</name>
</gene>
<reference evidence="2" key="1">
    <citation type="submission" date="2018-05" db="EMBL/GenBank/DDBJ databases">
        <authorList>
            <person name="Lanie J.A."/>
            <person name="Ng W.-L."/>
            <person name="Kazmierczak K.M."/>
            <person name="Andrzejewski T.M."/>
            <person name="Davidsen T.M."/>
            <person name="Wayne K.J."/>
            <person name="Tettelin H."/>
            <person name="Glass J.I."/>
            <person name="Rusch D."/>
            <person name="Podicherti R."/>
            <person name="Tsui H.-C.T."/>
            <person name="Winkler M.E."/>
        </authorList>
    </citation>
    <scope>NUCLEOTIDE SEQUENCE</scope>
</reference>
<dbReference type="InterPro" id="IPR040763">
    <property type="entry name" value="RNR_alpha_hel"/>
</dbReference>
<protein>
    <recommendedName>
        <fullName evidence="1">Ribonucleotide reductase alpha-helical domain-containing protein</fullName>
    </recommendedName>
</protein>
<sequence>MEKFQLSENFINKYKRKRPPFGFNGLGELVYMRTYSRIKKNGKNERWWETIQRVVEGTYSMQKNWIDSHQLGWNPWQAQASAQEMYDRMFNMKFLP</sequence>
<proteinExistence type="predicted"/>
<name>A0A382C938_9ZZZZ</name>
<evidence type="ECO:0000259" key="1">
    <source>
        <dbReference type="Pfam" id="PF17975"/>
    </source>
</evidence>
<dbReference type="AlphaFoldDB" id="A0A382C938"/>
<accession>A0A382C938</accession>
<dbReference type="Gene3D" id="3.20.70.20">
    <property type="match status" value="1"/>
</dbReference>
<organism evidence="2">
    <name type="scientific">marine metagenome</name>
    <dbReference type="NCBI Taxonomy" id="408172"/>
    <lineage>
        <taxon>unclassified sequences</taxon>
        <taxon>metagenomes</taxon>
        <taxon>ecological metagenomes</taxon>
    </lineage>
</organism>
<dbReference type="SUPFAM" id="SSF51998">
    <property type="entry name" value="PFL-like glycyl radical enzymes"/>
    <property type="match status" value="1"/>
</dbReference>
<dbReference type="EMBL" id="UINC01033377">
    <property type="protein sequence ID" value="SVB22570.1"/>
    <property type="molecule type" value="Genomic_DNA"/>
</dbReference>